<feature type="region of interest" description="Disordered" evidence="1">
    <location>
        <begin position="152"/>
        <end position="188"/>
    </location>
</feature>
<feature type="non-terminal residue" evidence="4">
    <location>
        <position position="1"/>
    </location>
</feature>
<protein>
    <submittedName>
        <fullName evidence="4">Uncharacterized protein</fullName>
    </submittedName>
</protein>
<keyword evidence="5" id="KW-1185">Reference proteome</keyword>
<dbReference type="Proteomes" id="UP000325440">
    <property type="component" value="Unassembled WGS sequence"/>
</dbReference>
<feature type="non-terminal residue" evidence="4">
    <location>
        <position position="188"/>
    </location>
</feature>
<evidence type="ECO:0000259" key="3">
    <source>
        <dbReference type="Pfam" id="PF23044"/>
    </source>
</evidence>
<feature type="domain" description="UBE2O-like SH3-B" evidence="2">
    <location>
        <begin position="21"/>
        <end position="86"/>
    </location>
</feature>
<evidence type="ECO:0000313" key="4">
    <source>
        <dbReference type="EMBL" id="VVC42983.1"/>
    </source>
</evidence>
<gene>
    <name evidence="4" type="ORF">CINCED_3A025650</name>
</gene>
<evidence type="ECO:0000256" key="1">
    <source>
        <dbReference type="SAM" id="MobiDB-lite"/>
    </source>
</evidence>
<evidence type="ECO:0000259" key="2">
    <source>
        <dbReference type="Pfam" id="PF23043"/>
    </source>
</evidence>
<organism evidence="4 5">
    <name type="scientific">Cinara cedri</name>
    <dbReference type="NCBI Taxonomy" id="506608"/>
    <lineage>
        <taxon>Eukaryota</taxon>
        <taxon>Metazoa</taxon>
        <taxon>Ecdysozoa</taxon>
        <taxon>Arthropoda</taxon>
        <taxon>Hexapoda</taxon>
        <taxon>Insecta</taxon>
        <taxon>Pterygota</taxon>
        <taxon>Neoptera</taxon>
        <taxon>Paraneoptera</taxon>
        <taxon>Hemiptera</taxon>
        <taxon>Sternorrhyncha</taxon>
        <taxon>Aphidomorpha</taxon>
        <taxon>Aphidoidea</taxon>
        <taxon>Aphididae</taxon>
        <taxon>Lachninae</taxon>
        <taxon>Cinara</taxon>
    </lineage>
</organism>
<sequence>DGSRETGVSSTDLYPVQTLDDLEFFPGDFVTEKNSPPDVYGVIECVDHAERTARVQWFKVHPENPSLPNPIEKTDFSVYDLRDHPDFHFKSGCLIIHISPDTNPDLNTLTAGQVLSAGPDGRILVMWVNGEKTECWPQELFVVKLHDDDGFSFENEEYDEEEDDDDAPLAVDDELSEDWMSITSPESS</sequence>
<dbReference type="OrthoDB" id="47801at2759"/>
<dbReference type="EMBL" id="CABPRJ010002175">
    <property type="protein sequence ID" value="VVC42983.1"/>
    <property type="molecule type" value="Genomic_DNA"/>
</dbReference>
<dbReference type="InterPro" id="IPR057734">
    <property type="entry name" value="UBE2O-like_SH3-C"/>
</dbReference>
<evidence type="ECO:0000313" key="5">
    <source>
        <dbReference type="Proteomes" id="UP000325440"/>
    </source>
</evidence>
<feature type="domain" description="UBE2O-like SH3-C" evidence="3">
    <location>
        <begin position="87"/>
        <end position="148"/>
    </location>
</feature>
<dbReference type="AlphaFoldDB" id="A0A5E4NNJ7"/>
<feature type="compositionally biased region" description="Acidic residues" evidence="1">
    <location>
        <begin position="152"/>
        <end position="177"/>
    </location>
</feature>
<dbReference type="Pfam" id="PF23044">
    <property type="entry name" value="SH3-C_UBE2O"/>
    <property type="match status" value="1"/>
</dbReference>
<dbReference type="Pfam" id="PF23043">
    <property type="entry name" value="SH3-B_UBE2O"/>
    <property type="match status" value="1"/>
</dbReference>
<name>A0A5E4NNJ7_9HEMI</name>
<reference evidence="4 5" key="1">
    <citation type="submission" date="2019-08" db="EMBL/GenBank/DDBJ databases">
        <authorList>
            <person name="Alioto T."/>
            <person name="Alioto T."/>
            <person name="Gomez Garrido J."/>
        </authorList>
    </citation>
    <scope>NUCLEOTIDE SEQUENCE [LARGE SCALE GENOMIC DNA]</scope>
</reference>
<dbReference type="InterPro" id="IPR057733">
    <property type="entry name" value="UBE2O-like_SH3-B"/>
</dbReference>
<accession>A0A5E4NNJ7</accession>
<proteinExistence type="predicted"/>